<keyword evidence="2" id="KW-0812">Transmembrane</keyword>
<evidence type="ECO:0000313" key="6">
    <source>
        <dbReference type="Proteomes" id="UP000327013"/>
    </source>
</evidence>
<organism evidence="5 6">
    <name type="scientific">Carpinus fangiana</name>
    <dbReference type="NCBI Taxonomy" id="176857"/>
    <lineage>
        <taxon>Eukaryota</taxon>
        <taxon>Viridiplantae</taxon>
        <taxon>Streptophyta</taxon>
        <taxon>Embryophyta</taxon>
        <taxon>Tracheophyta</taxon>
        <taxon>Spermatophyta</taxon>
        <taxon>Magnoliopsida</taxon>
        <taxon>eudicotyledons</taxon>
        <taxon>Gunneridae</taxon>
        <taxon>Pentapetalae</taxon>
        <taxon>rosids</taxon>
        <taxon>fabids</taxon>
        <taxon>Fagales</taxon>
        <taxon>Betulaceae</taxon>
        <taxon>Carpinus</taxon>
    </lineage>
</organism>
<feature type="region of interest" description="Disordered" evidence="1">
    <location>
        <begin position="554"/>
        <end position="596"/>
    </location>
</feature>
<evidence type="ECO:0000256" key="2">
    <source>
        <dbReference type="SAM" id="Phobius"/>
    </source>
</evidence>
<dbReference type="OrthoDB" id="2831684at2759"/>
<dbReference type="EMBL" id="VIBQ01000082">
    <property type="protein sequence ID" value="KAB8659295.1"/>
    <property type="molecule type" value="Genomic_DNA"/>
</dbReference>
<name>A0A5N6L3E1_9ROSI</name>
<gene>
    <name evidence="5" type="ORF">FH972_026184</name>
</gene>
<accession>A0A5N6L3E1</accession>
<comment type="caution">
    <text evidence="5">The sequence shown here is derived from an EMBL/GenBank/DDBJ whole genome shotgun (WGS) entry which is preliminary data.</text>
</comment>
<dbReference type="Proteomes" id="UP000327013">
    <property type="component" value="Unassembled WGS sequence"/>
</dbReference>
<dbReference type="InterPro" id="IPR017853">
    <property type="entry name" value="GH"/>
</dbReference>
<dbReference type="SUPFAM" id="SSF51445">
    <property type="entry name" value="(Trans)glycosidases"/>
    <property type="match status" value="1"/>
</dbReference>
<dbReference type="Gene3D" id="3.20.20.80">
    <property type="entry name" value="Glycosidases"/>
    <property type="match status" value="1"/>
</dbReference>
<feature type="compositionally biased region" description="Low complexity" evidence="1">
    <location>
        <begin position="572"/>
        <end position="586"/>
    </location>
</feature>
<dbReference type="PANTHER" id="PTHR36183:SF2">
    <property type="entry name" value="BETA-GLUCURONIDASE C-TERMINAL DOMAIN-CONTAINING PROTEIN"/>
    <property type="match status" value="1"/>
</dbReference>
<dbReference type="InterPro" id="IPR031728">
    <property type="entry name" value="GlcAase_C"/>
</dbReference>
<keyword evidence="3" id="KW-0732">Signal</keyword>
<dbReference type="AlphaFoldDB" id="A0A5N6L3E1"/>
<dbReference type="Gene3D" id="2.60.40.1180">
    <property type="entry name" value="Golgi alpha-mannosidase II"/>
    <property type="match status" value="1"/>
</dbReference>
<evidence type="ECO:0000256" key="3">
    <source>
        <dbReference type="SAM" id="SignalP"/>
    </source>
</evidence>
<keyword evidence="2" id="KW-1133">Transmembrane helix</keyword>
<feature type="transmembrane region" description="Helical" evidence="2">
    <location>
        <begin position="599"/>
        <end position="622"/>
    </location>
</feature>
<dbReference type="InterPro" id="IPR052974">
    <property type="entry name" value="GH79_Enzymes"/>
</dbReference>
<keyword evidence="2" id="KW-0472">Membrane</keyword>
<protein>
    <recommendedName>
        <fullName evidence="4">Beta-glucuronidase C-terminal domain-containing protein</fullName>
    </recommendedName>
</protein>
<reference evidence="5 6" key="1">
    <citation type="submission" date="2019-06" db="EMBL/GenBank/DDBJ databases">
        <title>A chromosomal-level reference genome of Carpinus fangiana (Coryloideae, Betulaceae).</title>
        <authorList>
            <person name="Yang X."/>
            <person name="Wang Z."/>
            <person name="Zhang L."/>
            <person name="Hao G."/>
            <person name="Liu J."/>
            <person name="Yang Y."/>
        </authorList>
    </citation>
    <scope>NUCLEOTIDE SEQUENCE [LARGE SCALE GENOMIC DNA]</scope>
    <source>
        <strain evidence="5">Cfa_2016G</strain>
        <tissue evidence="5">Leaf</tissue>
    </source>
</reference>
<dbReference type="PANTHER" id="PTHR36183">
    <property type="entry name" value="BETA-GLUCURONIDASE"/>
    <property type="match status" value="1"/>
</dbReference>
<feature type="signal peptide" evidence="3">
    <location>
        <begin position="1"/>
        <end position="36"/>
    </location>
</feature>
<evidence type="ECO:0000259" key="4">
    <source>
        <dbReference type="Pfam" id="PF16862"/>
    </source>
</evidence>
<dbReference type="InterPro" id="IPR013780">
    <property type="entry name" value="Glyco_hydro_b"/>
</dbReference>
<keyword evidence="6" id="KW-1185">Reference proteome</keyword>
<feature type="chain" id="PRO_5024312378" description="Beta-glucuronidase C-terminal domain-containing protein" evidence="3">
    <location>
        <begin position="37"/>
        <end position="624"/>
    </location>
</feature>
<evidence type="ECO:0000256" key="1">
    <source>
        <dbReference type="SAM" id="MobiDB-lite"/>
    </source>
</evidence>
<feature type="domain" description="Beta-glucuronidase C-terminal" evidence="4">
    <location>
        <begin position="427"/>
        <end position="532"/>
    </location>
</feature>
<proteinExistence type="predicted"/>
<dbReference type="Pfam" id="PF16862">
    <property type="entry name" value="Glyco_hydro_79C"/>
    <property type="match status" value="1"/>
</dbReference>
<sequence>MVQSWHSMRDNTMSSLLRLPPQILLLIAAAVPSTHAQDAPSLSLRPNQTLADAGYDVSQIISPSFAGMGIEPSNLFSFTGGDEVNTMTDLRIGGNTQDYMSYDPSFTDFATKSNPNPRGQGAYASDSLIIGPGYLQALNRFPAGTPITYGLNLAYDEPDWRPRITELANASRSLLDHVKLVGFEIGNEPDLYLENGFRTGAWSGPVYTTQWLSRAAAVFEDVLQPNNISSNFFEPSCTASTIGTSFQISDLGQAGILQPANGSTDNKTYVATFNQHDYYYYIGVSSYALDLDLFQNLQETRNQFTAWVGQIQQAFALGVPYVLREMASVGPIGQQGISDTFGAALWTLDFFLYAATLNITSVQIHMTDNSFAAPWQPIDKYDMAPHVRPSYYAFAAMAQIIGAGCTTRVQTLPLPTVPAGYANRLVAYSIYRGDNIAGIVVINTMVSNSTDRSKGSIEINLSLPDHGNANFFVSSLLGPGTDATTNTTWNGLSFETGDFKPAAVGGASAAQQKALSRSGAARIQLRDASAIVISLDDALGTGPASVYDAQACQSLGSTRPEPESASGPDGTSSSQADASASAASAAGPDTTRIPNAPDAAGAGGMVVPLGVAVAAALVAGGWMA</sequence>
<evidence type="ECO:0000313" key="5">
    <source>
        <dbReference type="EMBL" id="KAB8659295.1"/>
    </source>
</evidence>